<proteinExistence type="predicted"/>
<accession>A0A7W7GUS6</accession>
<keyword evidence="2" id="KW-1185">Reference proteome</keyword>
<reference evidence="1 2" key="1">
    <citation type="submission" date="2020-08" db="EMBL/GenBank/DDBJ databases">
        <title>Sequencing the genomes of 1000 actinobacteria strains.</title>
        <authorList>
            <person name="Klenk H.-P."/>
        </authorList>
    </citation>
    <scope>NUCLEOTIDE SEQUENCE [LARGE SCALE GENOMIC DNA]</scope>
    <source>
        <strain evidence="1 2">DSM 45809</strain>
    </source>
</reference>
<sequence length="146" mass="15833">MTDVREQSLEEVEGDAWGDAPADATKLIATVHELRRKPIGLLEVEDLRVLLGQREGVPVLVPRALDILERDPLAEGDYYPGDLLDVVLNGVPADYWAACPGESARLRALVDTIDLKEVDDDELRAGIAAFREGDASRPPAKAPGPL</sequence>
<dbReference type="RefSeq" id="WP_185039266.1">
    <property type="nucleotide sequence ID" value="NZ_BAABFG010000005.1"/>
</dbReference>
<dbReference type="EMBL" id="JACHNB010000001">
    <property type="protein sequence ID" value="MBB4738703.1"/>
    <property type="molecule type" value="Genomic_DNA"/>
</dbReference>
<protein>
    <submittedName>
        <fullName evidence="1">Uncharacterized protein</fullName>
    </submittedName>
</protein>
<gene>
    <name evidence="1" type="ORF">BJY16_002162</name>
</gene>
<dbReference type="CDD" id="cd20691">
    <property type="entry name" value="CdiI_EC536-like"/>
    <property type="match status" value="1"/>
</dbReference>
<dbReference type="InterPro" id="IPR040547">
    <property type="entry name" value="CdiI"/>
</dbReference>
<comment type="caution">
    <text evidence="1">The sequence shown here is derived from an EMBL/GenBank/DDBJ whole genome shotgun (WGS) entry which is preliminary data.</text>
</comment>
<evidence type="ECO:0000313" key="1">
    <source>
        <dbReference type="EMBL" id="MBB4738703.1"/>
    </source>
</evidence>
<evidence type="ECO:0000313" key="2">
    <source>
        <dbReference type="Proteomes" id="UP000546162"/>
    </source>
</evidence>
<dbReference type="Pfam" id="PF18616">
    <property type="entry name" value="CdiI_3"/>
    <property type="match status" value="1"/>
</dbReference>
<organism evidence="1 2">
    <name type="scientific">Actinoplanes octamycinicus</name>
    <dbReference type="NCBI Taxonomy" id="135948"/>
    <lineage>
        <taxon>Bacteria</taxon>
        <taxon>Bacillati</taxon>
        <taxon>Actinomycetota</taxon>
        <taxon>Actinomycetes</taxon>
        <taxon>Micromonosporales</taxon>
        <taxon>Micromonosporaceae</taxon>
        <taxon>Actinoplanes</taxon>
    </lineage>
</organism>
<name>A0A7W7GUS6_9ACTN</name>
<dbReference type="Proteomes" id="UP000546162">
    <property type="component" value="Unassembled WGS sequence"/>
</dbReference>
<dbReference type="AlphaFoldDB" id="A0A7W7GUS6"/>